<dbReference type="EMBL" id="JAACXV010014584">
    <property type="protein sequence ID" value="KAF7265761.1"/>
    <property type="molecule type" value="Genomic_DNA"/>
</dbReference>
<feature type="region of interest" description="Disordered" evidence="6">
    <location>
        <begin position="46"/>
        <end position="98"/>
    </location>
</feature>
<dbReference type="Proteomes" id="UP000625711">
    <property type="component" value="Unassembled WGS sequence"/>
</dbReference>
<feature type="compositionally biased region" description="Polar residues" evidence="6">
    <location>
        <begin position="46"/>
        <end position="60"/>
    </location>
</feature>
<evidence type="ECO:0008006" key="9">
    <source>
        <dbReference type="Google" id="ProtNLM"/>
    </source>
</evidence>
<evidence type="ECO:0000313" key="7">
    <source>
        <dbReference type="EMBL" id="KAF7265761.1"/>
    </source>
</evidence>
<dbReference type="GO" id="GO:0051301">
    <property type="term" value="P:cell division"/>
    <property type="evidence" value="ECO:0007669"/>
    <property type="project" value="UniProtKB-KW"/>
</dbReference>
<dbReference type="PANTHER" id="PTHR22526">
    <property type="entry name" value="ANAPHASE PROMOTING COMPLEX C SUBUNIT 15, PSEUDOGENE-RELATED"/>
    <property type="match status" value="1"/>
</dbReference>
<organism evidence="7 8">
    <name type="scientific">Rhynchophorus ferrugineus</name>
    <name type="common">Red palm weevil</name>
    <name type="synonym">Curculio ferrugineus</name>
    <dbReference type="NCBI Taxonomy" id="354439"/>
    <lineage>
        <taxon>Eukaryota</taxon>
        <taxon>Metazoa</taxon>
        <taxon>Ecdysozoa</taxon>
        <taxon>Arthropoda</taxon>
        <taxon>Hexapoda</taxon>
        <taxon>Insecta</taxon>
        <taxon>Pterygota</taxon>
        <taxon>Neoptera</taxon>
        <taxon>Endopterygota</taxon>
        <taxon>Coleoptera</taxon>
        <taxon>Polyphaga</taxon>
        <taxon>Cucujiformia</taxon>
        <taxon>Curculionidae</taxon>
        <taxon>Dryophthorinae</taxon>
        <taxon>Rhynchophorus</taxon>
    </lineage>
</organism>
<reference evidence="7" key="1">
    <citation type="submission" date="2020-08" db="EMBL/GenBank/DDBJ databases">
        <title>Genome sequencing and assembly of the red palm weevil Rhynchophorus ferrugineus.</title>
        <authorList>
            <person name="Dias G.B."/>
            <person name="Bergman C.M."/>
            <person name="Manee M."/>
        </authorList>
    </citation>
    <scope>NUCLEOTIDE SEQUENCE</scope>
    <source>
        <strain evidence="7">AA-2017</strain>
        <tissue evidence="7">Whole larva</tissue>
    </source>
</reference>
<evidence type="ECO:0000313" key="8">
    <source>
        <dbReference type="Proteomes" id="UP000625711"/>
    </source>
</evidence>
<accession>A0A834HTN1</accession>
<comment type="caution">
    <text evidence="7">The sequence shown here is derived from an EMBL/GenBank/DDBJ whole genome shotgun (WGS) entry which is preliminary data.</text>
</comment>
<keyword evidence="3" id="KW-0132">Cell division</keyword>
<dbReference type="InterPro" id="IPR026182">
    <property type="entry name" value="ANAPC15"/>
</dbReference>
<protein>
    <recommendedName>
        <fullName evidence="9">Anaphase-promoting complex subunit 15</fullName>
    </recommendedName>
</protein>
<keyword evidence="8" id="KW-1185">Reference proteome</keyword>
<dbReference type="PANTHER" id="PTHR22526:SF2">
    <property type="entry name" value="ANAPHASE PROMOTING COMPLEX C SUBUNIT 15, PSEUDOGENE-RELATED"/>
    <property type="match status" value="1"/>
</dbReference>
<evidence type="ECO:0000256" key="5">
    <source>
        <dbReference type="ARBA" id="ARBA00023306"/>
    </source>
</evidence>
<keyword evidence="4" id="KW-0498">Mitosis</keyword>
<feature type="compositionally biased region" description="Acidic residues" evidence="6">
    <location>
        <begin position="62"/>
        <end position="98"/>
    </location>
</feature>
<evidence type="ECO:0000256" key="3">
    <source>
        <dbReference type="ARBA" id="ARBA00022618"/>
    </source>
</evidence>
<gene>
    <name evidence="7" type="ORF">GWI33_020841</name>
</gene>
<evidence type="ECO:0000256" key="4">
    <source>
        <dbReference type="ARBA" id="ARBA00022776"/>
    </source>
</evidence>
<comment type="similarity">
    <text evidence="2">Belongs to the APC15 family.</text>
</comment>
<sequence length="98" mass="11345">MSLPLFPKCLPKLTDRAWFDVDHPCDHEDEISQLEREHQDWVENILRTNDQPPIGKTSSEAAGDDEDEEEEDNDDDDDDDSETHDDEEEDEIEMEGAN</sequence>
<name>A0A834HTN1_RHYFE</name>
<evidence type="ECO:0000256" key="1">
    <source>
        <dbReference type="ARBA" id="ARBA00004906"/>
    </source>
</evidence>
<dbReference type="AlphaFoldDB" id="A0A834HTN1"/>
<dbReference type="Pfam" id="PF15243">
    <property type="entry name" value="ANAPC15"/>
    <property type="match status" value="1"/>
</dbReference>
<comment type="pathway">
    <text evidence="1">Protein modification; protein ubiquitination.</text>
</comment>
<dbReference type="GO" id="GO:0005680">
    <property type="term" value="C:anaphase-promoting complex"/>
    <property type="evidence" value="ECO:0007669"/>
    <property type="project" value="InterPro"/>
</dbReference>
<evidence type="ECO:0000256" key="6">
    <source>
        <dbReference type="SAM" id="MobiDB-lite"/>
    </source>
</evidence>
<keyword evidence="5" id="KW-0131">Cell cycle</keyword>
<proteinExistence type="inferred from homology"/>
<dbReference type="GO" id="GO:0090266">
    <property type="term" value="P:regulation of mitotic cell cycle spindle assembly checkpoint"/>
    <property type="evidence" value="ECO:0007669"/>
    <property type="project" value="InterPro"/>
</dbReference>
<dbReference type="OrthoDB" id="6362917at2759"/>
<evidence type="ECO:0000256" key="2">
    <source>
        <dbReference type="ARBA" id="ARBA00009618"/>
    </source>
</evidence>